<gene>
    <name evidence="3" type="ORF">GOMPHAMPRED_006631</name>
</gene>
<dbReference type="InterPro" id="IPR013087">
    <property type="entry name" value="Znf_C2H2_type"/>
</dbReference>
<feature type="domain" description="C2H2-type" evidence="2">
    <location>
        <begin position="396"/>
        <end position="422"/>
    </location>
</feature>
<comment type="caution">
    <text evidence="3">The sequence shown here is derived from an EMBL/GenBank/DDBJ whole genome shotgun (WGS) entry which is preliminary data.</text>
</comment>
<keyword evidence="4" id="KW-1185">Reference proteome</keyword>
<feature type="domain" description="C2H2-type" evidence="2">
    <location>
        <begin position="465"/>
        <end position="490"/>
    </location>
</feature>
<dbReference type="InterPro" id="IPR036236">
    <property type="entry name" value="Znf_C2H2_sf"/>
</dbReference>
<feature type="compositionally biased region" description="Polar residues" evidence="1">
    <location>
        <begin position="222"/>
        <end position="247"/>
    </location>
</feature>
<reference evidence="3" key="1">
    <citation type="submission" date="2021-03" db="EMBL/GenBank/DDBJ databases">
        <authorList>
            <person name="Tagirdzhanova G."/>
        </authorList>
    </citation>
    <scope>NUCLEOTIDE SEQUENCE</scope>
</reference>
<accession>A0A8H3ITB1</accession>
<evidence type="ECO:0000256" key="1">
    <source>
        <dbReference type="SAM" id="MobiDB-lite"/>
    </source>
</evidence>
<dbReference type="SUPFAM" id="SSF57667">
    <property type="entry name" value="beta-beta-alpha zinc fingers"/>
    <property type="match status" value="1"/>
</dbReference>
<evidence type="ECO:0000313" key="4">
    <source>
        <dbReference type="Proteomes" id="UP000664169"/>
    </source>
</evidence>
<feature type="region of interest" description="Disordered" evidence="1">
    <location>
        <begin position="201"/>
        <end position="388"/>
    </location>
</feature>
<dbReference type="GO" id="GO:0005634">
    <property type="term" value="C:nucleus"/>
    <property type="evidence" value="ECO:0007669"/>
    <property type="project" value="TreeGrafter"/>
</dbReference>
<dbReference type="Gene3D" id="3.30.160.60">
    <property type="entry name" value="Classic Zinc Finger"/>
    <property type="match status" value="1"/>
</dbReference>
<dbReference type="PANTHER" id="PTHR46179">
    <property type="entry name" value="ZINC FINGER PROTEIN"/>
    <property type="match status" value="1"/>
</dbReference>
<dbReference type="GO" id="GO:0006357">
    <property type="term" value="P:regulation of transcription by RNA polymerase II"/>
    <property type="evidence" value="ECO:0007669"/>
    <property type="project" value="TreeGrafter"/>
</dbReference>
<dbReference type="AlphaFoldDB" id="A0A8H3ITB1"/>
<feature type="compositionally biased region" description="Polar residues" evidence="1">
    <location>
        <begin position="343"/>
        <end position="371"/>
    </location>
</feature>
<dbReference type="EMBL" id="CAJPDQ010000046">
    <property type="protein sequence ID" value="CAF9932650.1"/>
    <property type="molecule type" value="Genomic_DNA"/>
</dbReference>
<feature type="domain" description="C2H2-type" evidence="2">
    <location>
        <begin position="428"/>
        <end position="460"/>
    </location>
</feature>
<name>A0A8H3ITB1_9LECA</name>
<dbReference type="SMART" id="SM00355">
    <property type="entry name" value="ZnF_C2H2"/>
    <property type="match status" value="3"/>
</dbReference>
<evidence type="ECO:0000259" key="2">
    <source>
        <dbReference type="SMART" id="SM00355"/>
    </source>
</evidence>
<dbReference type="PANTHER" id="PTHR46179:SF19">
    <property type="entry name" value="C2H2 FINGER DOMAIN TRANSCRIPTION FACTOR (EUROFUNG)-RELATED"/>
    <property type="match status" value="1"/>
</dbReference>
<sequence>MSKGFQYRYGSVLVTVDSEEDTDPQIITKLAYSHHDLDQLAQFHPNIGPVECPSPDNLRPSSPHTDESESEREAKEEQECEALAGAKLLAALGDNKYPEIEEYHRDHPAHLYELPESQGEAHEAIDAPRSIIARHPASPRISSTINARGVDQPMTDHSPLRTTGRPSLELDTTSNARKNYLSFSPIGAFVQREVNTEKRSVSRFYDPVQDRSEPAAQRQDFKQSPASQNSMMQGRSPESIQTTNSQPTLPPFSTLDLGFERAQSRGSQRRSPTAFSTKSPMSSRQDFPSPYSIRNPNPPYQSAYSGSSPASTRDMVSPGERYMQLAPGQSPAQSEGYRYRDSAGQTPLSEIRTPSTQAAFSPLSNDRSPVTESKPFSGGGLSPPLNNTGTMGTGLFPCMHDDCADRPPFPTQYLLSSHQNVHKPDRPYYCPVKNCARSDNGKPNSGFKRKNELIRHQLVHNSPGYACPFCPDRDHKYPRPDNLQRHVKVHHVDKSKDDPQLRAILSQRIDSDKSGRRRRVNSTT</sequence>
<feature type="compositionally biased region" description="Polar residues" evidence="1">
    <location>
        <begin position="160"/>
        <end position="173"/>
    </location>
</feature>
<protein>
    <recommendedName>
        <fullName evidence="2">C2H2-type domain-containing protein</fullName>
    </recommendedName>
</protein>
<proteinExistence type="predicted"/>
<feature type="compositionally biased region" description="Basic and acidic residues" evidence="1">
    <location>
        <begin position="64"/>
        <end position="77"/>
    </location>
</feature>
<feature type="region of interest" description="Disordered" evidence="1">
    <location>
        <begin position="44"/>
        <end position="79"/>
    </location>
</feature>
<organism evidence="3 4">
    <name type="scientific">Gomphillus americanus</name>
    <dbReference type="NCBI Taxonomy" id="1940652"/>
    <lineage>
        <taxon>Eukaryota</taxon>
        <taxon>Fungi</taxon>
        <taxon>Dikarya</taxon>
        <taxon>Ascomycota</taxon>
        <taxon>Pezizomycotina</taxon>
        <taxon>Lecanoromycetes</taxon>
        <taxon>OSLEUM clade</taxon>
        <taxon>Ostropomycetidae</taxon>
        <taxon>Ostropales</taxon>
        <taxon>Graphidaceae</taxon>
        <taxon>Gomphilloideae</taxon>
        <taxon>Gomphillus</taxon>
    </lineage>
</organism>
<dbReference type="Proteomes" id="UP000664169">
    <property type="component" value="Unassembled WGS sequence"/>
</dbReference>
<feature type="region of interest" description="Disordered" evidence="1">
    <location>
        <begin position="149"/>
        <end position="173"/>
    </location>
</feature>
<feature type="compositionally biased region" description="Polar residues" evidence="1">
    <location>
        <begin position="264"/>
        <end position="311"/>
    </location>
</feature>
<dbReference type="InterPro" id="IPR051061">
    <property type="entry name" value="Zinc_finger_trans_reg"/>
</dbReference>
<dbReference type="OrthoDB" id="6077919at2759"/>
<evidence type="ECO:0000313" key="3">
    <source>
        <dbReference type="EMBL" id="CAF9932650.1"/>
    </source>
</evidence>